<dbReference type="GeneID" id="63918706"/>
<dbReference type="RefSeq" id="XP_040875606.1">
    <property type="nucleotide sequence ID" value="XM_041025333.1"/>
</dbReference>
<keyword evidence="2" id="KW-1185">Reference proteome</keyword>
<dbReference type="EMBL" id="KL584853">
    <property type="protein sequence ID" value="KEQ58583.1"/>
    <property type="molecule type" value="Genomic_DNA"/>
</dbReference>
<name>A0A074VDZ7_AURM1</name>
<organism evidence="1 2">
    <name type="scientific">Aureobasidium melanogenum (strain CBS 110374)</name>
    <name type="common">Aureobasidium pullulans var. melanogenum</name>
    <dbReference type="NCBI Taxonomy" id="1043003"/>
    <lineage>
        <taxon>Eukaryota</taxon>
        <taxon>Fungi</taxon>
        <taxon>Dikarya</taxon>
        <taxon>Ascomycota</taxon>
        <taxon>Pezizomycotina</taxon>
        <taxon>Dothideomycetes</taxon>
        <taxon>Dothideomycetidae</taxon>
        <taxon>Dothideales</taxon>
        <taxon>Saccotheciaceae</taxon>
        <taxon>Aureobasidium</taxon>
    </lineage>
</organism>
<evidence type="ECO:0000313" key="1">
    <source>
        <dbReference type="EMBL" id="KEQ58583.1"/>
    </source>
</evidence>
<reference evidence="1 2" key="1">
    <citation type="journal article" date="2014" name="BMC Genomics">
        <title>Genome sequencing of four Aureobasidium pullulans varieties: biotechnological potential, stress tolerance, and description of new species.</title>
        <authorList>
            <person name="Gostin Ar C."/>
            <person name="Ohm R.A."/>
            <person name="Kogej T."/>
            <person name="Sonjak S."/>
            <person name="Turk M."/>
            <person name="Zajc J."/>
            <person name="Zalar P."/>
            <person name="Grube M."/>
            <person name="Sun H."/>
            <person name="Han J."/>
            <person name="Sharma A."/>
            <person name="Chiniquy J."/>
            <person name="Ngan C.Y."/>
            <person name="Lipzen A."/>
            <person name="Barry K."/>
            <person name="Grigoriev I.V."/>
            <person name="Gunde-Cimerman N."/>
        </authorList>
    </citation>
    <scope>NUCLEOTIDE SEQUENCE [LARGE SCALE GENOMIC DNA]</scope>
    <source>
        <strain evidence="1 2">CBS 110374</strain>
    </source>
</reference>
<sequence length="173" mass="18610">MTRDTTPARSNLRSSERYSTVTIRAIQDFTCASPFSNTSFDQSDTILSQCVFDESERDLINVAAVNGPKSGILAATCDPCVQTTGTEAAAAARKLDGAASLSIAATAGGKTWKRRKPRKAPEVWQDEEVDDGQNIDRDNQYASKLCSLKCAIRGAMASYIAAAAQEPAERRVV</sequence>
<proteinExistence type="predicted"/>
<evidence type="ECO:0000313" key="2">
    <source>
        <dbReference type="Proteomes" id="UP000030672"/>
    </source>
</evidence>
<dbReference type="AlphaFoldDB" id="A0A074VDZ7"/>
<accession>A0A074VDZ7</accession>
<dbReference type="Proteomes" id="UP000030672">
    <property type="component" value="Unassembled WGS sequence"/>
</dbReference>
<protein>
    <submittedName>
        <fullName evidence="1">Uncharacterized protein</fullName>
    </submittedName>
</protein>
<dbReference type="HOGENOM" id="CLU_1547224_0_0_1"/>
<gene>
    <name evidence="1" type="ORF">M437DRAFT_69740</name>
</gene>